<dbReference type="AlphaFoldDB" id="A0A2U2DH35"/>
<sequence>MVLEDMASGLEAIGVRFLQIKISHVTVAADPEPGTKDPFDRLLPARCDVEGLLLVTVDRALAGHRLTLTF</sequence>
<keyword evidence="2" id="KW-1185">Reference proteome</keyword>
<dbReference type="Proteomes" id="UP000245252">
    <property type="component" value="Unassembled WGS sequence"/>
</dbReference>
<organism evidence="1 2">
    <name type="scientific">Metarhizobium album</name>
    <dbReference type="NCBI Taxonomy" id="2182425"/>
    <lineage>
        <taxon>Bacteria</taxon>
        <taxon>Pseudomonadati</taxon>
        <taxon>Pseudomonadota</taxon>
        <taxon>Alphaproteobacteria</taxon>
        <taxon>Hyphomicrobiales</taxon>
        <taxon>Rhizobiaceae</taxon>
        <taxon>Metarhizobium</taxon>
    </lineage>
</organism>
<comment type="caution">
    <text evidence="1">The sequence shown here is derived from an EMBL/GenBank/DDBJ whole genome shotgun (WGS) entry which is preliminary data.</text>
</comment>
<protein>
    <submittedName>
        <fullName evidence="1">Uncharacterized protein</fullName>
    </submittedName>
</protein>
<proteinExistence type="predicted"/>
<evidence type="ECO:0000313" key="1">
    <source>
        <dbReference type="EMBL" id="PWE52626.1"/>
    </source>
</evidence>
<accession>A0A2U2DH35</accession>
<dbReference type="EMBL" id="QFBC01000022">
    <property type="protein sequence ID" value="PWE52626.1"/>
    <property type="molecule type" value="Genomic_DNA"/>
</dbReference>
<reference evidence="1 2" key="1">
    <citation type="submission" date="2018-05" db="EMBL/GenBank/DDBJ databases">
        <title>The draft genome of strain NS-104.</title>
        <authorList>
            <person name="Hang P."/>
            <person name="Jiang J."/>
        </authorList>
    </citation>
    <scope>NUCLEOTIDE SEQUENCE [LARGE SCALE GENOMIC DNA]</scope>
    <source>
        <strain evidence="1 2">NS-104</strain>
    </source>
</reference>
<evidence type="ECO:0000313" key="2">
    <source>
        <dbReference type="Proteomes" id="UP000245252"/>
    </source>
</evidence>
<gene>
    <name evidence="1" type="ORF">DEM27_29830</name>
</gene>
<name>A0A2U2DH35_9HYPH</name>